<gene>
    <name evidence="2" type="ORF">CMV30_12645</name>
</gene>
<evidence type="ECO:0000313" key="2">
    <source>
        <dbReference type="EMBL" id="ATC64741.1"/>
    </source>
</evidence>
<name>A0A290QK78_9BACT</name>
<feature type="coiled-coil region" evidence="1">
    <location>
        <begin position="51"/>
        <end position="78"/>
    </location>
</feature>
<reference evidence="2 3" key="1">
    <citation type="submission" date="2017-09" db="EMBL/GenBank/DDBJ databases">
        <title>Complete genome sequence of Verrucomicrobial strain HZ-65, isolated from freshwater.</title>
        <authorList>
            <person name="Choi A."/>
        </authorList>
    </citation>
    <scope>NUCLEOTIDE SEQUENCE [LARGE SCALE GENOMIC DNA]</scope>
    <source>
        <strain evidence="2 3">HZ-65</strain>
    </source>
</reference>
<keyword evidence="3" id="KW-1185">Reference proteome</keyword>
<organism evidence="2 3">
    <name type="scientific">Nibricoccus aquaticus</name>
    <dbReference type="NCBI Taxonomy" id="2576891"/>
    <lineage>
        <taxon>Bacteria</taxon>
        <taxon>Pseudomonadati</taxon>
        <taxon>Verrucomicrobiota</taxon>
        <taxon>Opitutia</taxon>
        <taxon>Opitutales</taxon>
        <taxon>Opitutaceae</taxon>
        <taxon>Nibricoccus</taxon>
    </lineage>
</organism>
<dbReference type="AlphaFoldDB" id="A0A290QK78"/>
<dbReference type="KEGG" id="vbh:CMV30_12645"/>
<evidence type="ECO:0000313" key="3">
    <source>
        <dbReference type="Proteomes" id="UP000217265"/>
    </source>
</evidence>
<protein>
    <submittedName>
        <fullName evidence="2">Uncharacterized protein</fullName>
    </submittedName>
</protein>
<accession>A0A290QK78</accession>
<evidence type="ECO:0000256" key="1">
    <source>
        <dbReference type="SAM" id="Coils"/>
    </source>
</evidence>
<sequence length="273" mass="30097">MESQPAYDTPGDADLEGILEAKDQEISRLLGVLREQAAALETLSTRQSTSTAQAQETQAKLQQELALMTAEADKARALAFTHQQESSRLITIQTAIEERNKHLVDGLDSLHKQNAAGQGTLQSSVTACFTATQTTVTSAKTEIHARIDKLPAHTEALHKDLAGKLTSQLESFQTQVTTAHDRTQTAQNELNTLTASLADRIRLLEQLVQIQSQAATSSAEKTEQLTAAMQQHHDQQTRRLDTIVDQLMASLNSRFVRWPLLVKTWLTPAPKQK</sequence>
<keyword evidence="1" id="KW-0175">Coiled coil</keyword>
<dbReference type="EMBL" id="CP023344">
    <property type="protein sequence ID" value="ATC64741.1"/>
    <property type="molecule type" value="Genomic_DNA"/>
</dbReference>
<dbReference type="RefSeq" id="WP_096056372.1">
    <property type="nucleotide sequence ID" value="NZ_CP023344.1"/>
</dbReference>
<proteinExistence type="predicted"/>
<dbReference type="Proteomes" id="UP000217265">
    <property type="component" value="Chromosome"/>
</dbReference>